<feature type="signal peptide" evidence="1">
    <location>
        <begin position="1"/>
        <end position="28"/>
    </location>
</feature>
<dbReference type="AlphaFoldDB" id="A0A5A9W760"/>
<evidence type="ECO:0000313" key="3">
    <source>
        <dbReference type="EMBL" id="KAA0876294.1"/>
    </source>
</evidence>
<evidence type="ECO:0000256" key="1">
    <source>
        <dbReference type="SAM" id="SignalP"/>
    </source>
</evidence>
<name>A0A5A9W760_9GAMM</name>
<dbReference type="Gene3D" id="3.10.450.40">
    <property type="match status" value="1"/>
</dbReference>
<accession>A0A5A9W760</accession>
<comment type="caution">
    <text evidence="3">The sequence shown here is derived from an EMBL/GenBank/DDBJ whole genome shotgun (WGS) entry which is preliminary data.</text>
</comment>
<dbReference type="Pfam" id="PF03413">
    <property type="entry name" value="PepSY"/>
    <property type="match status" value="1"/>
</dbReference>
<dbReference type="Proteomes" id="UP000325302">
    <property type="component" value="Unassembled WGS sequence"/>
</dbReference>
<feature type="domain" description="PepSY" evidence="2">
    <location>
        <begin position="40"/>
        <end position="97"/>
    </location>
</feature>
<sequence length="103" mass="11645">MMMLKKLTLPAAFVLSTLALTWSNVTLADYEDTRALEKAKISLVEAIQLAERETQGRAFEAQIDHERFGPEFEVSVLVEQTIYEVKIDAQTGAIFSVREDHDD</sequence>
<dbReference type="EMBL" id="SMRS01000001">
    <property type="protein sequence ID" value="KAA0876294.1"/>
    <property type="molecule type" value="Genomic_DNA"/>
</dbReference>
<organism evidence="3 4">
    <name type="scientific">Nitrincola tapanii</name>
    <dbReference type="NCBI Taxonomy" id="1708751"/>
    <lineage>
        <taxon>Bacteria</taxon>
        <taxon>Pseudomonadati</taxon>
        <taxon>Pseudomonadota</taxon>
        <taxon>Gammaproteobacteria</taxon>
        <taxon>Oceanospirillales</taxon>
        <taxon>Oceanospirillaceae</taxon>
        <taxon>Nitrincola</taxon>
    </lineage>
</organism>
<keyword evidence="1" id="KW-0732">Signal</keyword>
<evidence type="ECO:0000313" key="4">
    <source>
        <dbReference type="Proteomes" id="UP000325302"/>
    </source>
</evidence>
<reference evidence="3 4" key="1">
    <citation type="submission" date="2019-03" db="EMBL/GenBank/DDBJ databases">
        <title>Nitrincola sp. nov. isolated from an Indian soda lake.</title>
        <authorList>
            <person name="Joshi A."/>
            <person name="Thite S.V."/>
            <person name="Joseph N."/>
            <person name="Dhotre D."/>
            <person name="Moorthy M."/>
            <person name="Shouche Y.S."/>
        </authorList>
    </citation>
    <scope>NUCLEOTIDE SEQUENCE [LARGE SCALE GENOMIC DNA]</scope>
    <source>
        <strain evidence="3 4">MEB193</strain>
    </source>
</reference>
<gene>
    <name evidence="3" type="ORF">E1H14_00735</name>
</gene>
<proteinExistence type="predicted"/>
<keyword evidence="4" id="KW-1185">Reference proteome</keyword>
<protein>
    <recommendedName>
        <fullName evidence="2">PepSY domain-containing protein</fullName>
    </recommendedName>
</protein>
<dbReference type="OrthoDB" id="6658259at2"/>
<dbReference type="InterPro" id="IPR025711">
    <property type="entry name" value="PepSY"/>
</dbReference>
<evidence type="ECO:0000259" key="2">
    <source>
        <dbReference type="Pfam" id="PF03413"/>
    </source>
</evidence>
<feature type="chain" id="PRO_5022898153" description="PepSY domain-containing protein" evidence="1">
    <location>
        <begin position="29"/>
        <end position="103"/>
    </location>
</feature>